<dbReference type="SUPFAM" id="SSF54427">
    <property type="entry name" value="NTF2-like"/>
    <property type="match status" value="1"/>
</dbReference>
<keyword evidence="3" id="KW-1185">Reference proteome</keyword>
<organism evidence="2 3">
    <name type="scientific">Aliikangiella coralliicola</name>
    <dbReference type="NCBI Taxonomy" id="2592383"/>
    <lineage>
        <taxon>Bacteria</taxon>
        <taxon>Pseudomonadati</taxon>
        <taxon>Pseudomonadota</taxon>
        <taxon>Gammaproteobacteria</taxon>
        <taxon>Oceanospirillales</taxon>
        <taxon>Pleioneaceae</taxon>
        <taxon>Aliikangiella</taxon>
    </lineage>
</organism>
<reference evidence="2 3" key="1">
    <citation type="submission" date="2019-07" db="EMBL/GenBank/DDBJ databases">
        <title>Draft genome for Aliikangiella sp. M105.</title>
        <authorList>
            <person name="Wang G."/>
        </authorList>
    </citation>
    <scope>NUCLEOTIDE SEQUENCE [LARGE SCALE GENOMIC DNA]</scope>
    <source>
        <strain evidence="2 3">M105</strain>
    </source>
</reference>
<accession>A0A545UFH9</accession>
<dbReference type="AlphaFoldDB" id="A0A545UFH9"/>
<sequence length="152" mass="17735">MLRTTFLSCLTWRLASITWELISMSKSKFSDKSFNAWLTRYGRAWIEQNPDAAASLFTADCPYYDTPFNQPLSGKEAIHQYWTKGAKESQKDIEFSFEAARISGVTGYARWTAKFTRIENGQRVEIEGFLEAQFNEDVICTCFREWWHSRTI</sequence>
<dbReference type="Gene3D" id="3.10.450.50">
    <property type="match status" value="1"/>
</dbReference>
<proteinExistence type="predicted"/>
<comment type="caution">
    <text evidence="2">The sequence shown here is derived from an EMBL/GenBank/DDBJ whole genome shotgun (WGS) entry which is preliminary data.</text>
</comment>
<protein>
    <submittedName>
        <fullName evidence="2">DUF4440 domain-containing protein</fullName>
    </submittedName>
</protein>
<name>A0A545UFH9_9GAMM</name>
<dbReference type="Proteomes" id="UP000315439">
    <property type="component" value="Unassembled WGS sequence"/>
</dbReference>
<dbReference type="EMBL" id="VIKS01000004">
    <property type="protein sequence ID" value="TQV88227.1"/>
    <property type="molecule type" value="Genomic_DNA"/>
</dbReference>
<evidence type="ECO:0000313" key="3">
    <source>
        <dbReference type="Proteomes" id="UP000315439"/>
    </source>
</evidence>
<evidence type="ECO:0000313" key="2">
    <source>
        <dbReference type="EMBL" id="TQV88227.1"/>
    </source>
</evidence>
<dbReference type="OrthoDB" id="9781757at2"/>
<evidence type="ECO:0000259" key="1">
    <source>
        <dbReference type="Pfam" id="PF12680"/>
    </source>
</evidence>
<dbReference type="InterPro" id="IPR032710">
    <property type="entry name" value="NTF2-like_dom_sf"/>
</dbReference>
<gene>
    <name evidence="2" type="ORF">FLL46_06790</name>
</gene>
<dbReference type="InterPro" id="IPR037401">
    <property type="entry name" value="SnoaL-like"/>
</dbReference>
<feature type="domain" description="SnoaL-like" evidence="1">
    <location>
        <begin position="39"/>
        <end position="135"/>
    </location>
</feature>
<dbReference type="Pfam" id="PF12680">
    <property type="entry name" value="SnoaL_2"/>
    <property type="match status" value="1"/>
</dbReference>